<keyword evidence="10" id="KW-0472">Membrane</keyword>
<dbReference type="Pfam" id="PF00067">
    <property type="entry name" value="p450"/>
    <property type="match status" value="1"/>
</dbReference>
<evidence type="ECO:0000256" key="11">
    <source>
        <dbReference type="PIRSR" id="PIRSR602401-1"/>
    </source>
</evidence>
<organism evidence="13 14">
    <name type="scientific">Penstemon smallii</name>
    <dbReference type="NCBI Taxonomy" id="265156"/>
    <lineage>
        <taxon>Eukaryota</taxon>
        <taxon>Viridiplantae</taxon>
        <taxon>Streptophyta</taxon>
        <taxon>Embryophyta</taxon>
        <taxon>Tracheophyta</taxon>
        <taxon>Spermatophyta</taxon>
        <taxon>Magnoliopsida</taxon>
        <taxon>eudicotyledons</taxon>
        <taxon>Gunneridae</taxon>
        <taxon>Pentapetalae</taxon>
        <taxon>asterids</taxon>
        <taxon>lamiids</taxon>
        <taxon>Lamiales</taxon>
        <taxon>Plantaginaceae</taxon>
        <taxon>Cheloneae</taxon>
        <taxon>Penstemon</taxon>
    </lineage>
</organism>
<comment type="subcellular location">
    <subcellularLocation>
        <location evidence="1">Membrane</location>
        <topology evidence="1">Single-pass membrane protein</topology>
    </subcellularLocation>
</comment>
<feature type="binding site" description="axial binding residue" evidence="11">
    <location>
        <position position="445"/>
    </location>
    <ligand>
        <name>heme</name>
        <dbReference type="ChEBI" id="CHEBI:30413"/>
    </ligand>
    <ligandPart>
        <name>Fe</name>
        <dbReference type="ChEBI" id="CHEBI:18248"/>
    </ligandPart>
</feature>
<accession>A0ABD3RBC7</accession>
<gene>
    <name evidence="13" type="ORF">ACJIZ3_000047</name>
</gene>
<evidence type="ECO:0000256" key="10">
    <source>
        <dbReference type="ARBA" id="ARBA00023136"/>
    </source>
</evidence>
<comment type="caution">
    <text evidence="13">The sequence shown here is derived from an EMBL/GenBank/DDBJ whole genome shotgun (WGS) entry which is preliminary data.</text>
</comment>
<keyword evidence="8 11" id="KW-0408">Iron</keyword>
<dbReference type="CDD" id="cd11073">
    <property type="entry name" value="CYP76-like"/>
    <property type="match status" value="1"/>
</dbReference>
<dbReference type="Gene3D" id="1.10.630.10">
    <property type="entry name" value="Cytochrome P450"/>
    <property type="match status" value="1"/>
</dbReference>
<evidence type="ECO:0000256" key="4">
    <source>
        <dbReference type="ARBA" id="ARBA00022692"/>
    </source>
</evidence>
<dbReference type="Proteomes" id="UP001634393">
    <property type="component" value="Unassembled WGS sequence"/>
</dbReference>
<dbReference type="InterPro" id="IPR001128">
    <property type="entry name" value="Cyt_P450"/>
</dbReference>
<dbReference type="PANTHER" id="PTHR47950:SF4">
    <property type="entry name" value="GERANIOL 8-HYDROXYLASE-LIKE"/>
    <property type="match status" value="1"/>
</dbReference>
<dbReference type="PANTHER" id="PTHR47950">
    <property type="entry name" value="CYTOCHROME P450, FAMILY 76, SUBFAMILY C, POLYPEPTIDE 5-RELATED"/>
    <property type="match status" value="1"/>
</dbReference>
<dbReference type="InterPro" id="IPR036396">
    <property type="entry name" value="Cyt_P450_sf"/>
</dbReference>
<evidence type="ECO:0000313" key="14">
    <source>
        <dbReference type="Proteomes" id="UP001634393"/>
    </source>
</evidence>
<evidence type="ECO:0000256" key="8">
    <source>
        <dbReference type="ARBA" id="ARBA00023004"/>
    </source>
</evidence>
<dbReference type="SUPFAM" id="SSF48264">
    <property type="entry name" value="Cytochrome P450"/>
    <property type="match status" value="1"/>
</dbReference>
<evidence type="ECO:0000256" key="6">
    <source>
        <dbReference type="ARBA" id="ARBA00022989"/>
    </source>
</evidence>
<dbReference type="GO" id="GO:0004497">
    <property type="term" value="F:monooxygenase activity"/>
    <property type="evidence" value="ECO:0007669"/>
    <property type="project" value="UniProtKB-KW"/>
</dbReference>
<comment type="cofactor">
    <cofactor evidence="11">
        <name>heme</name>
        <dbReference type="ChEBI" id="CHEBI:30413"/>
    </cofactor>
</comment>
<evidence type="ECO:0000256" key="12">
    <source>
        <dbReference type="RuleBase" id="RU000461"/>
    </source>
</evidence>
<dbReference type="PRINTS" id="PR00385">
    <property type="entry name" value="P450"/>
</dbReference>
<dbReference type="PROSITE" id="PS00086">
    <property type="entry name" value="CYTOCHROME_P450"/>
    <property type="match status" value="1"/>
</dbReference>
<evidence type="ECO:0008006" key="15">
    <source>
        <dbReference type="Google" id="ProtNLM"/>
    </source>
</evidence>
<sequence>MVFSTGFIVLPFLVVLAWVYIRSNSRHRGRSSKLPPGPYPFPIIGNILQLGRNPHQLLAKLSSTYGPLMSLHLGSMYTVVVSSPEMAKEILQKHDLVFSSRRTIPTAGQAHDFHKNSIGLLPVGTKWRNLRKICKEHMFSTHSLEASQGLRQEKLEKLCEYVQECCLKGRVVNIGEVSFVTTLNLMSATLFSIDFTDFDSDNAQKWKETIEGFLGTVGSPNVADFFPVLKMFDPQGIKRGADFYIGKLLSMFEDVINQRLESRKTDSDSSKKKKDLLEVLIHLSEGSEYDLSLEGMKHFLLELFMAGSDTTASTVEWVMTELLQNPKKMSSVKNELITVIEKNIQVKESDISKLPYLEAVINEVLRLHPPGPLLLPRKSESDVEIKGYIIPKNSQILVNVWAIGRESSAWPNPNTFEPERFLDKKFDFNGQNFNFIPFGSGRRMCPGLQLAIRMLPIMVASLIHNFDWKLELGTKPEELDTSEKFGLALHKAVPLKALPIKL</sequence>
<keyword evidence="6" id="KW-1133">Transmembrane helix</keyword>
<reference evidence="13 14" key="1">
    <citation type="submission" date="2024-12" db="EMBL/GenBank/DDBJ databases">
        <title>The unique morphological basis and parallel evolutionary history of personate flowers in Penstemon.</title>
        <authorList>
            <person name="Depatie T.H."/>
            <person name="Wessinger C.A."/>
        </authorList>
    </citation>
    <scope>NUCLEOTIDE SEQUENCE [LARGE SCALE GENOMIC DNA]</scope>
    <source>
        <strain evidence="13">WTNN_2</strain>
        <tissue evidence="13">Leaf</tissue>
    </source>
</reference>
<dbReference type="AlphaFoldDB" id="A0ABD3RBC7"/>
<dbReference type="GO" id="GO:0016020">
    <property type="term" value="C:membrane"/>
    <property type="evidence" value="ECO:0007669"/>
    <property type="project" value="UniProtKB-SubCell"/>
</dbReference>
<evidence type="ECO:0000256" key="5">
    <source>
        <dbReference type="ARBA" id="ARBA00022723"/>
    </source>
</evidence>
<dbReference type="PRINTS" id="PR00463">
    <property type="entry name" value="EP450I"/>
</dbReference>
<evidence type="ECO:0000313" key="13">
    <source>
        <dbReference type="EMBL" id="KAL3810173.1"/>
    </source>
</evidence>
<keyword evidence="5 11" id="KW-0479">Metal-binding</keyword>
<dbReference type="EMBL" id="JBJXBP010000066">
    <property type="protein sequence ID" value="KAL3810173.1"/>
    <property type="molecule type" value="Genomic_DNA"/>
</dbReference>
<keyword evidence="7 12" id="KW-0560">Oxidoreductase</keyword>
<evidence type="ECO:0000256" key="2">
    <source>
        <dbReference type="ARBA" id="ARBA00010617"/>
    </source>
</evidence>
<dbReference type="FunFam" id="1.10.630.10:FF:000007">
    <property type="entry name" value="Cytochrome P450 76C4"/>
    <property type="match status" value="1"/>
</dbReference>
<evidence type="ECO:0000256" key="9">
    <source>
        <dbReference type="ARBA" id="ARBA00023033"/>
    </source>
</evidence>
<evidence type="ECO:0000256" key="7">
    <source>
        <dbReference type="ARBA" id="ARBA00023002"/>
    </source>
</evidence>
<name>A0ABD3RBC7_9LAMI</name>
<dbReference type="InterPro" id="IPR002401">
    <property type="entry name" value="Cyt_P450_E_grp-I"/>
</dbReference>
<keyword evidence="4" id="KW-0812">Transmembrane</keyword>
<keyword evidence="9 12" id="KW-0503">Monooxygenase</keyword>
<evidence type="ECO:0000256" key="1">
    <source>
        <dbReference type="ARBA" id="ARBA00004167"/>
    </source>
</evidence>
<keyword evidence="14" id="KW-1185">Reference proteome</keyword>
<dbReference type="GO" id="GO:0046872">
    <property type="term" value="F:metal ion binding"/>
    <property type="evidence" value="ECO:0007669"/>
    <property type="project" value="UniProtKB-KW"/>
</dbReference>
<comment type="similarity">
    <text evidence="2 12">Belongs to the cytochrome P450 family.</text>
</comment>
<proteinExistence type="inferred from homology"/>
<protein>
    <recommendedName>
        <fullName evidence="15">Cytochrome P450</fullName>
    </recommendedName>
</protein>
<dbReference type="InterPro" id="IPR017972">
    <property type="entry name" value="Cyt_P450_CS"/>
</dbReference>
<evidence type="ECO:0000256" key="3">
    <source>
        <dbReference type="ARBA" id="ARBA00022617"/>
    </source>
</evidence>
<keyword evidence="3 11" id="KW-0349">Heme</keyword>